<evidence type="ECO:0000256" key="1">
    <source>
        <dbReference type="SAM" id="MobiDB-lite"/>
    </source>
</evidence>
<reference evidence="2 3" key="1">
    <citation type="journal article" date="2020" name="Nat. Commun.">
        <title>Donkey genomes provide new insights into domestication and selection for coat color.</title>
        <authorList>
            <person name="Wang"/>
            <person name="C."/>
            <person name="Li"/>
            <person name="H."/>
            <person name="Guo"/>
            <person name="Y."/>
            <person name="Huang"/>
            <person name="J."/>
            <person name="Sun"/>
            <person name="Y."/>
            <person name="Min"/>
            <person name="J."/>
            <person name="Wang"/>
            <person name="J."/>
            <person name="Fang"/>
            <person name="X."/>
            <person name="Zhao"/>
            <person name="Z."/>
            <person name="Wang"/>
            <person name="S."/>
            <person name="Zhang"/>
            <person name="Y."/>
            <person name="Liu"/>
            <person name="Q."/>
            <person name="Jiang"/>
            <person name="Q."/>
            <person name="Wang"/>
            <person name="X."/>
            <person name="Guo"/>
            <person name="Y."/>
            <person name="Yang"/>
            <person name="C."/>
            <person name="Wang"/>
            <person name="Y."/>
            <person name="Tian"/>
            <person name="F."/>
            <person name="Zhuang"/>
            <person name="G."/>
            <person name="Fan"/>
            <person name="Y."/>
            <person name="Gao"/>
            <person name="Q."/>
            <person name="Li"/>
            <person name="Y."/>
            <person name="Ju"/>
            <person name="Z."/>
            <person name="Li"/>
            <person name="J."/>
            <person name="Li"/>
            <person name="R."/>
            <person name="Hou"/>
            <person name="M."/>
            <person name="Yang"/>
            <person name="G."/>
            <person name="Liu"/>
            <person name="G."/>
            <person name="Liu"/>
            <person name="W."/>
            <person name="Guo"/>
            <person name="J."/>
            <person name="Pan"/>
            <person name="S."/>
            <person name="Fan"/>
            <person name="G."/>
            <person name="Zhang"/>
            <person name="W."/>
            <person name="Zhang"/>
            <person name="R."/>
            <person name="Yu"/>
            <person name="J."/>
            <person name="Zhang"/>
            <person name="X."/>
            <person name="Yin"/>
            <person name="Q."/>
            <person name="Ji"/>
            <person name="C."/>
            <person name="Jin"/>
            <person name="Y."/>
            <person name="Yue"/>
            <person name="G."/>
            <person name="Liu"/>
            <person name="M."/>
            <person name="Xu"/>
            <person name="J."/>
            <person name="Liu"/>
            <person name="S."/>
            <person name="Jordana"/>
            <person name="J."/>
            <person name="Noce"/>
            <person name="A."/>
            <person name="Amills"/>
            <person name="M."/>
            <person name="Wu"/>
            <person name="D.D."/>
            <person name="Li"/>
            <person name="S."/>
            <person name="Zhou"/>
            <person name="X. and Zhong"/>
            <person name="J."/>
        </authorList>
    </citation>
    <scope>NUCLEOTIDE SEQUENCE [LARGE SCALE GENOMIC DNA]</scope>
</reference>
<dbReference type="Proteomes" id="UP000694387">
    <property type="component" value="Chromosome 12"/>
</dbReference>
<name>A0A9L0IN11_EQUAS</name>
<dbReference type="AlphaFoldDB" id="A0A9L0IN11"/>
<sequence length="165" mass="17332">IPKGRITGLPTTSSGKPFQLWALGHLCTERHLARRLKDNSFYPFTQQQPNGAEPGDLGLPRVRRGRGPVAHDLVAAAAPPGAEPHARHVPLLHRGPHRVSGTHAPDLLAPGTQLGRLRKVLLPAGSVRPQAGAAGAGAAFRALRGGSRPDTLPSPPRFSLTPPSA</sequence>
<dbReference type="Ensembl" id="ENSEAST00005060328.1">
    <property type="protein sequence ID" value="ENSEASP00005042346.1"/>
    <property type="gene ID" value="ENSEASG00005010768.2"/>
</dbReference>
<feature type="region of interest" description="Disordered" evidence="1">
    <location>
        <begin position="143"/>
        <end position="165"/>
    </location>
</feature>
<dbReference type="InterPro" id="IPR027861">
    <property type="entry name" value="TMEM249"/>
</dbReference>
<evidence type="ECO:0000313" key="3">
    <source>
        <dbReference type="Proteomes" id="UP000694387"/>
    </source>
</evidence>
<reference evidence="2" key="2">
    <citation type="submission" date="2025-08" db="UniProtKB">
        <authorList>
            <consortium name="Ensembl"/>
        </authorList>
    </citation>
    <scope>IDENTIFICATION</scope>
</reference>
<dbReference type="PANTHER" id="PTHR35442">
    <property type="entry name" value="TRANSMEMBRANE PROTEIN 249"/>
    <property type="match status" value="1"/>
</dbReference>
<dbReference type="PANTHER" id="PTHR35442:SF1">
    <property type="entry name" value="CATION CHANNEL SPERM-ASSOCIATED AUXILIARY SUBUNIT TMEM249"/>
    <property type="match status" value="1"/>
</dbReference>
<dbReference type="GeneTree" id="ENSGT00510000050177"/>
<organism evidence="2 3">
    <name type="scientific">Equus asinus</name>
    <name type="common">Donkey</name>
    <name type="synonym">Equus africanus asinus</name>
    <dbReference type="NCBI Taxonomy" id="9793"/>
    <lineage>
        <taxon>Eukaryota</taxon>
        <taxon>Metazoa</taxon>
        <taxon>Chordata</taxon>
        <taxon>Craniata</taxon>
        <taxon>Vertebrata</taxon>
        <taxon>Euteleostomi</taxon>
        <taxon>Mammalia</taxon>
        <taxon>Eutheria</taxon>
        <taxon>Laurasiatheria</taxon>
        <taxon>Perissodactyla</taxon>
        <taxon>Equidae</taxon>
        <taxon>Equus</taxon>
    </lineage>
</organism>
<reference evidence="2" key="3">
    <citation type="submission" date="2025-09" db="UniProtKB">
        <authorList>
            <consortium name="Ensembl"/>
        </authorList>
    </citation>
    <scope>IDENTIFICATION</scope>
</reference>
<keyword evidence="3" id="KW-1185">Reference proteome</keyword>
<gene>
    <name evidence="2" type="primary">TMEM249</name>
</gene>
<accession>A0A9L0IN11</accession>
<evidence type="ECO:0000313" key="2">
    <source>
        <dbReference type="Ensembl" id="ENSEASP00005042346.1"/>
    </source>
</evidence>
<proteinExistence type="predicted"/>
<feature type="region of interest" description="Disordered" evidence="1">
    <location>
        <begin position="41"/>
        <end position="64"/>
    </location>
</feature>
<protein>
    <submittedName>
        <fullName evidence="2">Transmembrane protein 249</fullName>
    </submittedName>
</protein>